<name>A0AAE1I010_9NEOP</name>
<evidence type="ECO:0000313" key="5">
    <source>
        <dbReference type="EMBL" id="KAK3930508.1"/>
    </source>
</evidence>
<dbReference type="PANTHER" id="PTHR11129:SF3">
    <property type="entry name" value="PROTEIN PRENYLTRANSFERASE ALPHA SUBUNIT REPEAT-CONTAINING PROTEIN 1"/>
    <property type="match status" value="1"/>
</dbReference>
<protein>
    <submittedName>
        <fullName evidence="5">Protein prenyltransferase alpha subunit repeat-containing protein 1</fullName>
    </submittedName>
</protein>
<dbReference type="Pfam" id="PF01239">
    <property type="entry name" value="PPTA"/>
    <property type="match status" value="2"/>
</dbReference>
<keyword evidence="2" id="KW-0637">Prenyltransferase</keyword>
<evidence type="ECO:0000256" key="3">
    <source>
        <dbReference type="ARBA" id="ARBA00022679"/>
    </source>
</evidence>
<evidence type="ECO:0000256" key="1">
    <source>
        <dbReference type="ARBA" id="ARBA00006734"/>
    </source>
</evidence>
<keyword evidence="6" id="KW-1185">Reference proteome</keyword>
<comment type="caution">
    <text evidence="5">The sequence shown here is derived from an EMBL/GenBank/DDBJ whole genome shotgun (WGS) entry which is preliminary data.</text>
</comment>
<accession>A0AAE1I010</accession>
<dbReference type="PANTHER" id="PTHR11129">
    <property type="entry name" value="PROTEIN FARNESYLTRANSFERASE ALPHA SUBUNIT/RAB GERANYLGERANYL TRANSFERASE ALPHA SUBUNIT"/>
    <property type="match status" value="1"/>
</dbReference>
<dbReference type="GO" id="GO:0008318">
    <property type="term" value="F:protein prenyltransferase activity"/>
    <property type="evidence" value="ECO:0007669"/>
    <property type="project" value="InterPro"/>
</dbReference>
<dbReference type="GO" id="GO:0005737">
    <property type="term" value="C:cytoplasm"/>
    <property type="evidence" value="ECO:0007669"/>
    <property type="project" value="TreeGrafter"/>
</dbReference>
<keyword evidence="4" id="KW-0677">Repeat</keyword>
<reference evidence="5" key="2">
    <citation type="journal article" date="2023" name="BMC Genomics">
        <title>Pest status, molecular evolution, and epigenetic factors derived from the genome assembly of Frankliniella fusca, a thysanopteran phytovirus vector.</title>
        <authorList>
            <person name="Catto M.A."/>
            <person name="Labadie P.E."/>
            <person name="Jacobson A.L."/>
            <person name="Kennedy G.G."/>
            <person name="Srinivasan R."/>
            <person name="Hunt B.G."/>
        </authorList>
    </citation>
    <scope>NUCLEOTIDE SEQUENCE</scope>
    <source>
        <strain evidence="5">PL_HMW_Pooled</strain>
    </source>
</reference>
<comment type="similarity">
    <text evidence="1">Belongs to the protein prenyltransferase subunit alpha family.</text>
</comment>
<sequence length="433" mass="50895">MHDDIFPAAEKILTDIENIFKRDKLLKDFEIVPVTVGENKSPVLHAEHTLGLQEWCVRHLYVHVYHKVMNLKRQQRLRREDPSVLSRLLLGGVLLNPDCTTLWNIRREFVVLGRFDPLTELHINAITLSRRPKSAESFVYRRWILKRMTAEPLESATLSSIIEEELQVSLMAADRYANNYHAWNHRMWVMSHIPQAQDKFYDEWTTSEIWVSKHVSEHSGLQYREFLLNQVDQHLEHTDYCLKFQSSLESFLSPLKHSIFNSDFSKHSTVSQRLYQSFVDLLDKKESCSQCPMNCKENNFMLQIGFLAYELLLVTDLIHLYPGHEALWCHRRFVLFCFFSLSKKISCNSTKESDIMDGIPLPKTQKLCVLEIDSDKCFLWWLVMQHEDALIKDCVIKTTEESYQTKLALRHEKWIKSVLICKENLSCRTQSVS</sequence>
<keyword evidence="3" id="KW-0808">Transferase</keyword>
<evidence type="ECO:0000256" key="2">
    <source>
        <dbReference type="ARBA" id="ARBA00022602"/>
    </source>
</evidence>
<reference evidence="5" key="1">
    <citation type="submission" date="2021-07" db="EMBL/GenBank/DDBJ databases">
        <authorList>
            <person name="Catto M.A."/>
            <person name="Jacobson A."/>
            <person name="Kennedy G."/>
            <person name="Labadie P."/>
            <person name="Hunt B.G."/>
            <person name="Srinivasan R."/>
        </authorList>
    </citation>
    <scope>NUCLEOTIDE SEQUENCE</scope>
    <source>
        <strain evidence="5">PL_HMW_Pooled</strain>
        <tissue evidence="5">Head</tissue>
    </source>
</reference>
<dbReference type="SUPFAM" id="SSF48439">
    <property type="entry name" value="Protein prenylyltransferase"/>
    <property type="match status" value="1"/>
</dbReference>
<proteinExistence type="inferred from homology"/>
<evidence type="ECO:0000256" key="4">
    <source>
        <dbReference type="ARBA" id="ARBA00022737"/>
    </source>
</evidence>
<gene>
    <name evidence="5" type="ORF">KUF71_005242</name>
</gene>
<dbReference type="Gene3D" id="1.25.40.120">
    <property type="entry name" value="Protein prenylyltransferase"/>
    <property type="match status" value="1"/>
</dbReference>
<dbReference type="PROSITE" id="PS51147">
    <property type="entry name" value="PFTA"/>
    <property type="match status" value="1"/>
</dbReference>
<dbReference type="AlphaFoldDB" id="A0AAE1I010"/>
<dbReference type="EMBL" id="JAHWGI010001411">
    <property type="protein sequence ID" value="KAK3930508.1"/>
    <property type="molecule type" value="Genomic_DNA"/>
</dbReference>
<evidence type="ECO:0000313" key="6">
    <source>
        <dbReference type="Proteomes" id="UP001219518"/>
    </source>
</evidence>
<dbReference type="InterPro" id="IPR002088">
    <property type="entry name" value="Prenyl_trans_a"/>
</dbReference>
<dbReference type="Proteomes" id="UP001219518">
    <property type="component" value="Unassembled WGS sequence"/>
</dbReference>
<organism evidence="5 6">
    <name type="scientific">Frankliniella fusca</name>
    <dbReference type="NCBI Taxonomy" id="407009"/>
    <lineage>
        <taxon>Eukaryota</taxon>
        <taxon>Metazoa</taxon>
        <taxon>Ecdysozoa</taxon>
        <taxon>Arthropoda</taxon>
        <taxon>Hexapoda</taxon>
        <taxon>Insecta</taxon>
        <taxon>Pterygota</taxon>
        <taxon>Neoptera</taxon>
        <taxon>Paraneoptera</taxon>
        <taxon>Thysanoptera</taxon>
        <taxon>Terebrantia</taxon>
        <taxon>Thripoidea</taxon>
        <taxon>Thripidae</taxon>
        <taxon>Frankliniella</taxon>
    </lineage>
</organism>